<dbReference type="EMBL" id="CP012109">
    <property type="protein sequence ID" value="AKQ67280.1"/>
    <property type="molecule type" value="Genomic_DNA"/>
</dbReference>
<dbReference type="eggNOG" id="COG4961">
    <property type="taxonomic scope" value="Bacteria"/>
</dbReference>
<accession>A0A0H4X0Z6</accession>
<evidence type="ECO:0000259" key="1">
    <source>
        <dbReference type="Pfam" id="PF13400"/>
    </source>
</evidence>
<dbReference type="KEGG" id="mym:A176_004192"/>
<dbReference type="AlphaFoldDB" id="A0A0H4X0Z6"/>
<gene>
    <name evidence="2" type="ORF">A176_004192</name>
</gene>
<dbReference type="Proteomes" id="UP000009026">
    <property type="component" value="Chromosome"/>
</dbReference>
<evidence type="ECO:0000313" key="3">
    <source>
        <dbReference type="Proteomes" id="UP000009026"/>
    </source>
</evidence>
<feature type="domain" description="Putative Flp pilus-assembly TadG-like N-terminal" evidence="1">
    <location>
        <begin position="3"/>
        <end position="48"/>
    </location>
</feature>
<evidence type="ECO:0000313" key="2">
    <source>
        <dbReference type="EMBL" id="AKQ67280.1"/>
    </source>
</evidence>
<reference evidence="2 3" key="1">
    <citation type="journal article" date="2016" name="PLoS ONE">
        <title>Complete Genome Sequence and Comparative Genomics of a Novel Myxobacterium Myxococcus hansupus.</title>
        <authorList>
            <person name="Sharma G."/>
            <person name="Narwani T."/>
            <person name="Subramanian S."/>
        </authorList>
    </citation>
    <scope>NUCLEOTIDE SEQUENCE [LARGE SCALE GENOMIC DNA]</scope>
    <source>
        <strain evidence="3">mixupus</strain>
    </source>
</reference>
<proteinExistence type="predicted"/>
<dbReference type="Pfam" id="PF13400">
    <property type="entry name" value="Tad"/>
    <property type="match status" value="1"/>
</dbReference>
<dbReference type="InterPro" id="IPR028087">
    <property type="entry name" value="Tad_N"/>
</dbReference>
<name>A0A0H4X0Z6_9BACT</name>
<protein>
    <recommendedName>
        <fullName evidence="1">Putative Flp pilus-assembly TadG-like N-terminal domain-containing protein</fullName>
    </recommendedName>
</protein>
<sequence>MRGQTLVLFALTMLLLVVMVSMTLSMGAKVKERMELQTLADATAYSSAVTTARAFNAVAVMNRIQVAHAVSTLGTLSLISWSTLYWKHADNAAELFRLMTAPYALNTVVQCFPPPKPLCRLCSRALAQTLALATASTLHARSVRDDLRRDTELFAAETLPRWNAAQRIHAAQVEVLARARARIGDGPEGLAHQSLAQANLVAPDELSVQPAGTRVTQQELSDAVLDHATARQGSEPHEVGHIVMGSRGHPFLRNRSEGSDWDRLFSSNSVGRRSLVLLGAGHIFYSGSRNGKGYYDNDYATNPSGRPYEPRAHDGQSARTRVAFLPAADLARVPGAAQRFRNWTMCASPLPAFPIAAAIGVAGRGIGDGSVSVSALGHAGVGHSVRHAFETFPPFVDFNGSQVLDADNLQGQPKLVTALAREPVPQRDVWDLSFNLSGGLGAGRRLDLGGGPIFEGAPRQVAVGSGVVYYHRFQHSTEPPNMFAPYWRAGLTRFSVDRPSVESSERTAFDARAREFLGGTGATDAQGAFESLLFNGYTGW</sequence>
<dbReference type="STRING" id="1297742.A176_004192"/>
<dbReference type="PATRIC" id="fig|1297742.4.peg.4235"/>
<keyword evidence="3" id="KW-1185">Reference proteome</keyword>
<organism evidence="2 3">
    <name type="scientific">Pseudomyxococcus hansupus</name>
    <dbReference type="NCBI Taxonomy" id="1297742"/>
    <lineage>
        <taxon>Bacteria</taxon>
        <taxon>Pseudomonadati</taxon>
        <taxon>Myxococcota</taxon>
        <taxon>Myxococcia</taxon>
        <taxon>Myxococcales</taxon>
        <taxon>Cystobacterineae</taxon>
        <taxon>Myxococcaceae</taxon>
        <taxon>Pseudomyxococcus</taxon>
    </lineage>
</organism>